<dbReference type="GO" id="GO:0016491">
    <property type="term" value="F:oxidoreductase activity"/>
    <property type="evidence" value="ECO:0007669"/>
    <property type="project" value="UniProtKB-KW"/>
</dbReference>
<comment type="caution">
    <text evidence="8">The sequence shown here is derived from an EMBL/GenBank/DDBJ whole genome shotgun (WGS) entry which is preliminary data.</text>
</comment>
<feature type="binding site" evidence="5">
    <location>
        <position position="169"/>
    </location>
    <ligand>
        <name>Mo-molybdopterin</name>
        <dbReference type="ChEBI" id="CHEBI:71302"/>
    </ligand>
    <ligandPart>
        <name>Mo</name>
        <dbReference type="ChEBI" id="CHEBI:28685"/>
    </ligandPart>
</feature>
<feature type="domain" description="Oxidoreductase molybdopterin-binding" evidence="7">
    <location>
        <begin position="132"/>
        <end position="286"/>
    </location>
</feature>
<protein>
    <recommendedName>
        <fullName evidence="5">Protein-methionine-sulfoxide reductase catalytic subunit MsrP</fullName>
        <ecNumber evidence="5">1.8.5.-</ecNumber>
    </recommendedName>
</protein>
<evidence type="ECO:0000256" key="1">
    <source>
        <dbReference type="ARBA" id="ARBA00022505"/>
    </source>
</evidence>
<feature type="binding site" evidence="5">
    <location>
        <position position="111"/>
    </location>
    <ligand>
        <name>Mo-molybdopterin</name>
        <dbReference type="ChEBI" id="CHEBI:71302"/>
    </ligand>
</feature>
<comment type="similarity">
    <text evidence="5">Belongs to the MsrP family.</text>
</comment>
<dbReference type="InterPro" id="IPR022867">
    <property type="entry name" value="MsrP"/>
</dbReference>
<feature type="binding site" evidence="5">
    <location>
        <position position="252"/>
    </location>
    <ligand>
        <name>Mo-molybdopterin</name>
        <dbReference type="ChEBI" id="CHEBI:71302"/>
    </ligand>
</feature>
<dbReference type="Gene3D" id="3.90.420.10">
    <property type="entry name" value="Oxidoreductase, molybdopterin-binding domain"/>
    <property type="match status" value="1"/>
</dbReference>
<dbReference type="EMBL" id="JBHLYR010000059">
    <property type="protein sequence ID" value="MFB9994019.1"/>
    <property type="molecule type" value="Genomic_DNA"/>
</dbReference>
<accession>A0ABV6B2M6</accession>
<reference evidence="8 9" key="1">
    <citation type="submission" date="2024-09" db="EMBL/GenBank/DDBJ databases">
        <authorList>
            <person name="Sun Q."/>
            <person name="Mori K."/>
        </authorList>
    </citation>
    <scope>NUCLEOTIDE SEQUENCE [LARGE SCALE GENOMIC DNA]</scope>
    <source>
        <strain evidence="8 9">JCM 13503</strain>
    </source>
</reference>
<feature type="binding site" evidence="5">
    <location>
        <position position="257"/>
    </location>
    <ligand>
        <name>Mo-molybdopterin</name>
        <dbReference type="ChEBI" id="CHEBI:71302"/>
    </ligand>
</feature>
<organism evidence="8 9">
    <name type="scientific">Deinococcus oregonensis</name>
    <dbReference type="NCBI Taxonomy" id="1805970"/>
    <lineage>
        <taxon>Bacteria</taxon>
        <taxon>Thermotogati</taxon>
        <taxon>Deinococcota</taxon>
        <taxon>Deinococci</taxon>
        <taxon>Deinococcales</taxon>
        <taxon>Deinococcaceae</taxon>
        <taxon>Deinococcus</taxon>
    </lineage>
</organism>
<sequence>MTILPPDHDRDDQLSNEQPNTAQSREEIPSRIINPRREFLRSAALFTGTVASLGGGLELLTRRPGAAAEAAPGEFGDLAQGNLAQGQVRRPLGPYDTSEAVTPYAQATSYNNFYEFGTDKSDPARLAGSLKVRPWTVKIDGEVRKPQTVDIDTLQSWFPLEDRIYRMRCVEGWSMVMPWLGFPLAALIRRMEPTGKAKYVQFTALNDPKQFPGQRSRVLDWPYVEGLRLDEALHPLAFMAVGLQGRVLPGQNGAPLRLAVPWKYGFKSIKSIVRITLTEKQPKTTWSIAAPDEYGFFANVNPAVPHPRWSQATERRIGELSRRKTLPFNGYAEQVAGLYKGMDLKKFY</sequence>
<dbReference type="RefSeq" id="WP_380013974.1">
    <property type="nucleotide sequence ID" value="NZ_JBHLYR010000059.1"/>
</dbReference>
<dbReference type="HAMAP" id="MF_01206">
    <property type="entry name" value="MsrP"/>
    <property type="match status" value="1"/>
</dbReference>
<dbReference type="PANTHER" id="PTHR43032:SF3">
    <property type="entry name" value="PROTEIN-METHIONINE-SULFOXIDE REDUCTASE CATALYTIC SUBUNIT MSRP"/>
    <property type="match status" value="1"/>
</dbReference>
<evidence type="ECO:0000256" key="2">
    <source>
        <dbReference type="ARBA" id="ARBA00022723"/>
    </source>
</evidence>
<evidence type="ECO:0000259" key="7">
    <source>
        <dbReference type="Pfam" id="PF00174"/>
    </source>
</evidence>
<keyword evidence="1 5" id="KW-0500">Molybdenum</keyword>
<dbReference type="CDD" id="cd02107">
    <property type="entry name" value="YedY_like_Moco"/>
    <property type="match status" value="1"/>
</dbReference>
<comment type="subunit">
    <text evidence="5">Heterodimer of a catalytic subunit (MsrP) and a heme-binding subunit (MsrQ).</text>
</comment>
<evidence type="ECO:0000256" key="6">
    <source>
        <dbReference type="SAM" id="MobiDB-lite"/>
    </source>
</evidence>
<keyword evidence="3 5" id="KW-0732">Signal</keyword>
<dbReference type="PANTHER" id="PTHR43032">
    <property type="entry name" value="PROTEIN-METHIONINE-SULFOXIDE REDUCTASE"/>
    <property type="match status" value="1"/>
</dbReference>
<dbReference type="InterPro" id="IPR000572">
    <property type="entry name" value="OxRdtase_Mopterin-bd_dom"/>
</dbReference>
<comment type="caution">
    <text evidence="5">Lacks conserved residue(s) required for the propagation of feature annotation.</text>
</comment>
<comment type="cofactor">
    <cofactor evidence="5">
        <name>Mo-molybdopterin</name>
        <dbReference type="ChEBI" id="CHEBI:71302"/>
    </cofactor>
    <text evidence="5">Binds 1 Mo-molybdopterin (Mo-MPT) cofactor per subunit.</text>
</comment>
<comment type="catalytic activity">
    <reaction evidence="5">
        <text>L-methionyl-[protein] + a quinone + H2O = L-methionyl-(R)-S-oxide-[protein] + a quinol</text>
        <dbReference type="Rhea" id="RHEA:51296"/>
        <dbReference type="Rhea" id="RHEA-COMP:12313"/>
        <dbReference type="Rhea" id="RHEA-COMP:12314"/>
        <dbReference type="ChEBI" id="CHEBI:15377"/>
        <dbReference type="ChEBI" id="CHEBI:16044"/>
        <dbReference type="ChEBI" id="CHEBI:24646"/>
        <dbReference type="ChEBI" id="CHEBI:45764"/>
        <dbReference type="ChEBI" id="CHEBI:132124"/>
    </reaction>
</comment>
<comment type="catalytic activity">
    <reaction evidence="5">
        <text>L-methionyl-[protein] + a quinone + H2O = L-methionyl-(S)-S-oxide-[protein] + a quinol</text>
        <dbReference type="Rhea" id="RHEA:51292"/>
        <dbReference type="Rhea" id="RHEA-COMP:12313"/>
        <dbReference type="Rhea" id="RHEA-COMP:12315"/>
        <dbReference type="ChEBI" id="CHEBI:15377"/>
        <dbReference type="ChEBI" id="CHEBI:16044"/>
        <dbReference type="ChEBI" id="CHEBI:24646"/>
        <dbReference type="ChEBI" id="CHEBI:44120"/>
        <dbReference type="ChEBI" id="CHEBI:132124"/>
    </reaction>
</comment>
<evidence type="ECO:0000313" key="9">
    <source>
        <dbReference type="Proteomes" id="UP001589733"/>
    </source>
</evidence>
<evidence type="ECO:0000313" key="8">
    <source>
        <dbReference type="EMBL" id="MFB9994019.1"/>
    </source>
</evidence>
<proteinExistence type="inferred from homology"/>
<dbReference type="EC" id="1.8.5.-" evidence="5"/>
<comment type="function">
    <text evidence="5">Part of the MsrPQ system that repairs oxidized cell envelope proteins containing methionine sulfoxide residues (Met-O), using respiratory chain electrons. Thus protects these proteins from oxidative-stress damage caused by reactive species of oxygen and chlorine. MsrPQ is essential for the maintenance of envelope integrity under bleach stress, rescuing a wide series of structurally unrelated cell envelope proteins from methionine oxidation. The catalytic subunit MsrP is non-stereospecific, being able to reduce both (R-) and (S-) diastereoisomers of methionine sulfoxide.</text>
</comment>
<evidence type="ECO:0000256" key="5">
    <source>
        <dbReference type="HAMAP-Rule" id="MF_01206"/>
    </source>
</evidence>
<dbReference type="SUPFAM" id="SSF56524">
    <property type="entry name" value="Oxidoreductase molybdopterin-binding domain"/>
    <property type="match status" value="1"/>
</dbReference>
<keyword evidence="9" id="KW-1185">Reference proteome</keyword>
<feature type="region of interest" description="Disordered" evidence="6">
    <location>
        <begin position="1"/>
        <end position="31"/>
    </location>
</feature>
<evidence type="ECO:0000256" key="4">
    <source>
        <dbReference type="ARBA" id="ARBA00023002"/>
    </source>
</evidence>
<dbReference type="Proteomes" id="UP001589733">
    <property type="component" value="Unassembled WGS sequence"/>
</dbReference>
<keyword evidence="4 5" id="KW-0560">Oxidoreductase</keyword>
<dbReference type="NCBIfam" id="NF003767">
    <property type="entry name" value="PRK05363.1"/>
    <property type="match status" value="1"/>
</dbReference>
<feature type="binding site" evidence="5">
    <location>
        <begin position="114"/>
        <end position="115"/>
    </location>
    <ligand>
        <name>Mo-molybdopterin</name>
        <dbReference type="ChEBI" id="CHEBI:71302"/>
    </ligand>
</feature>
<keyword evidence="2 5" id="KW-0479">Metal-binding</keyword>
<dbReference type="Pfam" id="PF00174">
    <property type="entry name" value="Oxidored_molyb"/>
    <property type="match status" value="1"/>
</dbReference>
<name>A0ABV6B2M6_9DEIO</name>
<feature type="compositionally biased region" description="Basic and acidic residues" evidence="6">
    <location>
        <begin position="1"/>
        <end position="13"/>
    </location>
</feature>
<gene>
    <name evidence="5 8" type="primary">msrP</name>
    <name evidence="8" type="ORF">ACFFLM_18850</name>
</gene>
<feature type="binding site" evidence="5">
    <location>
        <begin position="268"/>
        <end position="270"/>
    </location>
    <ligand>
        <name>Mo-molybdopterin</name>
        <dbReference type="ChEBI" id="CHEBI:71302"/>
    </ligand>
</feature>
<dbReference type="InterPro" id="IPR036374">
    <property type="entry name" value="OxRdtase_Mopterin-bd_sf"/>
</dbReference>
<evidence type="ECO:0000256" key="3">
    <source>
        <dbReference type="ARBA" id="ARBA00022729"/>
    </source>
</evidence>